<dbReference type="EMBL" id="CP144695">
    <property type="protein sequence ID" value="WVZ04863.1"/>
    <property type="molecule type" value="Genomic_DNA"/>
</dbReference>
<name>A0AAQ3RTR5_VIGMU</name>
<keyword evidence="1" id="KW-0472">Membrane</keyword>
<gene>
    <name evidence="2" type="ORF">V8G54_018209</name>
</gene>
<evidence type="ECO:0000256" key="1">
    <source>
        <dbReference type="SAM" id="Phobius"/>
    </source>
</evidence>
<feature type="transmembrane region" description="Helical" evidence="1">
    <location>
        <begin position="12"/>
        <end position="32"/>
    </location>
</feature>
<proteinExistence type="predicted"/>
<keyword evidence="1" id="KW-1133">Transmembrane helix</keyword>
<evidence type="ECO:0000313" key="2">
    <source>
        <dbReference type="EMBL" id="WVZ04863.1"/>
    </source>
</evidence>
<dbReference type="AlphaFoldDB" id="A0AAQ3RTR5"/>
<accession>A0AAQ3RTR5</accession>
<keyword evidence="3" id="KW-1185">Reference proteome</keyword>
<sequence length="127" mass="14456">MVSRFRYDKQRNSNIIVVPCFISSFFPTISTICSHSCISSVFNFARFLASDEGNNVTRLPQPSTSTLCKLEKLTIPSIFSFHTHFKFGKSDNISFFKRNTIPYVSSMSNISCADSHFSTFNSSMFFK</sequence>
<reference evidence="2 3" key="1">
    <citation type="journal article" date="2023" name="Life. Sci Alliance">
        <title>Evolutionary insights into 3D genome organization and epigenetic landscape of Vigna mungo.</title>
        <authorList>
            <person name="Junaid A."/>
            <person name="Singh B."/>
            <person name="Bhatia S."/>
        </authorList>
    </citation>
    <scope>NUCLEOTIDE SEQUENCE [LARGE SCALE GENOMIC DNA]</scope>
    <source>
        <strain evidence="2">Urdbean</strain>
    </source>
</reference>
<protein>
    <submittedName>
        <fullName evidence="2">Uncharacterized protein</fullName>
    </submittedName>
</protein>
<organism evidence="2 3">
    <name type="scientific">Vigna mungo</name>
    <name type="common">Black gram</name>
    <name type="synonym">Phaseolus mungo</name>
    <dbReference type="NCBI Taxonomy" id="3915"/>
    <lineage>
        <taxon>Eukaryota</taxon>
        <taxon>Viridiplantae</taxon>
        <taxon>Streptophyta</taxon>
        <taxon>Embryophyta</taxon>
        <taxon>Tracheophyta</taxon>
        <taxon>Spermatophyta</taxon>
        <taxon>Magnoliopsida</taxon>
        <taxon>eudicotyledons</taxon>
        <taxon>Gunneridae</taxon>
        <taxon>Pentapetalae</taxon>
        <taxon>rosids</taxon>
        <taxon>fabids</taxon>
        <taxon>Fabales</taxon>
        <taxon>Fabaceae</taxon>
        <taxon>Papilionoideae</taxon>
        <taxon>50 kb inversion clade</taxon>
        <taxon>NPAAA clade</taxon>
        <taxon>indigoferoid/millettioid clade</taxon>
        <taxon>Phaseoleae</taxon>
        <taxon>Vigna</taxon>
    </lineage>
</organism>
<dbReference type="Proteomes" id="UP001374535">
    <property type="component" value="Chromosome 6"/>
</dbReference>
<keyword evidence="1" id="KW-0812">Transmembrane</keyword>
<evidence type="ECO:0000313" key="3">
    <source>
        <dbReference type="Proteomes" id="UP001374535"/>
    </source>
</evidence>